<dbReference type="OrthoDB" id="2669855at2759"/>
<evidence type="ECO:0000313" key="2">
    <source>
        <dbReference type="EMBL" id="KAG2086079.1"/>
    </source>
</evidence>
<keyword evidence="3" id="KW-1185">Reference proteome</keyword>
<dbReference type="RefSeq" id="XP_041284827.1">
    <property type="nucleotide sequence ID" value="XM_041442695.1"/>
</dbReference>
<protein>
    <submittedName>
        <fullName evidence="2">Uncharacterized protein</fullName>
    </submittedName>
</protein>
<feature type="compositionally biased region" description="Basic residues" evidence="1">
    <location>
        <begin position="46"/>
        <end position="56"/>
    </location>
</feature>
<evidence type="ECO:0000256" key="1">
    <source>
        <dbReference type="SAM" id="MobiDB-lite"/>
    </source>
</evidence>
<feature type="compositionally biased region" description="Acidic residues" evidence="1">
    <location>
        <begin position="247"/>
        <end position="256"/>
    </location>
</feature>
<name>A0A9P7ESS7_9AGAM</name>
<feature type="region of interest" description="Disordered" evidence="1">
    <location>
        <begin position="1"/>
        <end position="134"/>
    </location>
</feature>
<feature type="compositionally biased region" description="Polar residues" evidence="1">
    <location>
        <begin position="73"/>
        <end position="88"/>
    </location>
</feature>
<proteinExistence type="predicted"/>
<reference evidence="2" key="1">
    <citation type="journal article" date="2020" name="New Phytol.">
        <title>Comparative genomics reveals dynamic genome evolution in host specialist ectomycorrhizal fungi.</title>
        <authorList>
            <person name="Lofgren L.A."/>
            <person name="Nguyen N.H."/>
            <person name="Vilgalys R."/>
            <person name="Ruytinx J."/>
            <person name="Liao H.L."/>
            <person name="Branco S."/>
            <person name="Kuo A."/>
            <person name="LaButti K."/>
            <person name="Lipzen A."/>
            <person name="Andreopoulos W."/>
            <person name="Pangilinan J."/>
            <person name="Riley R."/>
            <person name="Hundley H."/>
            <person name="Na H."/>
            <person name="Barry K."/>
            <person name="Grigoriev I.V."/>
            <person name="Stajich J.E."/>
            <person name="Kennedy P.G."/>
        </authorList>
    </citation>
    <scope>NUCLEOTIDE SEQUENCE</scope>
    <source>
        <strain evidence="2">FC423</strain>
    </source>
</reference>
<feature type="compositionally biased region" description="Low complexity" evidence="1">
    <location>
        <begin position="193"/>
        <end position="205"/>
    </location>
</feature>
<feature type="compositionally biased region" description="Pro residues" evidence="1">
    <location>
        <begin position="165"/>
        <end position="174"/>
    </location>
</feature>
<comment type="caution">
    <text evidence="2">The sequence shown here is derived from an EMBL/GenBank/DDBJ whole genome shotgun (WGS) entry which is preliminary data.</text>
</comment>
<dbReference type="EMBL" id="JABBWM010000153">
    <property type="protein sequence ID" value="KAG2086079.1"/>
    <property type="molecule type" value="Genomic_DNA"/>
</dbReference>
<sequence length="374" mass="40223">MPGSPKKKKSKRKATDSDLKAPEGQEGGVKRARAQVERMSQQNPRHSGRPGARKGGRNTQLEKIGAILHAPMRTNQAKGATSLDTNIPANPLAPEPPRKGHGSHSKTKQPPPPYSPSETLNVTTSKSRSKKTKASIAPALTFELMDDQPTFSQREAGGRYGFSPPIVPIVPPGTEPDLQALNNPFMANARRLQSPSASQSQAPASEAHRPIAAPQHTNFYHNLDPALRSSALSTDSEGSDSSKDEDSPSDEGGEDEQIGWGEVFQEKNYLSQPQVVTALPVDFEFQHSCDEDDQVAERTLAVSGDLSEGSTMTDQESAPQLADVLRVHHEKNGHPHLPDPALLDLLHAAEVAAPNSKAKIKAKMGIEIEIEGGQ</sequence>
<dbReference type="AlphaFoldDB" id="A0A9P7ESS7"/>
<organism evidence="2 3">
    <name type="scientific">Suillus discolor</name>
    <dbReference type="NCBI Taxonomy" id="1912936"/>
    <lineage>
        <taxon>Eukaryota</taxon>
        <taxon>Fungi</taxon>
        <taxon>Dikarya</taxon>
        <taxon>Basidiomycota</taxon>
        <taxon>Agaricomycotina</taxon>
        <taxon>Agaricomycetes</taxon>
        <taxon>Agaricomycetidae</taxon>
        <taxon>Boletales</taxon>
        <taxon>Suillineae</taxon>
        <taxon>Suillaceae</taxon>
        <taxon>Suillus</taxon>
    </lineage>
</organism>
<dbReference type="GeneID" id="64704954"/>
<feature type="compositionally biased region" description="Basic and acidic residues" evidence="1">
    <location>
        <begin position="13"/>
        <end position="23"/>
    </location>
</feature>
<dbReference type="Proteomes" id="UP000823399">
    <property type="component" value="Unassembled WGS sequence"/>
</dbReference>
<feature type="region of interest" description="Disordered" evidence="1">
    <location>
        <begin position="146"/>
        <end position="256"/>
    </location>
</feature>
<accession>A0A9P7ESS7</accession>
<feature type="compositionally biased region" description="Basic residues" evidence="1">
    <location>
        <begin position="1"/>
        <end position="12"/>
    </location>
</feature>
<evidence type="ECO:0000313" key="3">
    <source>
        <dbReference type="Proteomes" id="UP000823399"/>
    </source>
</evidence>
<gene>
    <name evidence="2" type="ORF">F5147DRAFT_781785</name>
</gene>